<evidence type="ECO:0000313" key="1">
    <source>
        <dbReference type="EMBL" id="KAL3809878.1"/>
    </source>
</evidence>
<sequence length="97" mass="10593">MGYDRIASFQNKGEQSVTEGGALGAHLNRADALQPMSMFYSSSPYGNYGNMGLDMATAEQMGLALHMLQSNAAVIQEMNRRNATIDEESVEEGDWRG</sequence>
<accession>A0ABD3RAN6</accession>
<dbReference type="AlphaFoldDB" id="A0ABD3RAN6"/>
<evidence type="ECO:0000313" key="2">
    <source>
        <dbReference type="Proteomes" id="UP001530377"/>
    </source>
</evidence>
<reference evidence="1 2" key="1">
    <citation type="submission" date="2024-10" db="EMBL/GenBank/DDBJ databases">
        <title>Updated reference genomes for cyclostephanoid diatoms.</title>
        <authorList>
            <person name="Roberts W.R."/>
            <person name="Alverson A.J."/>
        </authorList>
    </citation>
    <scope>NUCLEOTIDE SEQUENCE [LARGE SCALE GENOMIC DNA]</scope>
    <source>
        <strain evidence="1 2">AJA228-03</strain>
    </source>
</reference>
<dbReference type="EMBL" id="JALLPB020000368">
    <property type="protein sequence ID" value="KAL3809878.1"/>
    <property type="molecule type" value="Genomic_DNA"/>
</dbReference>
<keyword evidence="2" id="KW-1185">Reference proteome</keyword>
<protein>
    <submittedName>
        <fullName evidence="1">Uncharacterized protein</fullName>
    </submittedName>
</protein>
<proteinExistence type="predicted"/>
<dbReference type="Proteomes" id="UP001530377">
    <property type="component" value="Unassembled WGS sequence"/>
</dbReference>
<comment type="caution">
    <text evidence="1">The sequence shown here is derived from an EMBL/GenBank/DDBJ whole genome shotgun (WGS) entry which is preliminary data.</text>
</comment>
<organism evidence="1 2">
    <name type="scientific">Cyclostephanos tholiformis</name>
    <dbReference type="NCBI Taxonomy" id="382380"/>
    <lineage>
        <taxon>Eukaryota</taxon>
        <taxon>Sar</taxon>
        <taxon>Stramenopiles</taxon>
        <taxon>Ochrophyta</taxon>
        <taxon>Bacillariophyta</taxon>
        <taxon>Coscinodiscophyceae</taxon>
        <taxon>Thalassiosirophycidae</taxon>
        <taxon>Stephanodiscales</taxon>
        <taxon>Stephanodiscaceae</taxon>
        <taxon>Cyclostephanos</taxon>
    </lineage>
</organism>
<gene>
    <name evidence="1" type="ORF">ACHAXA_001303</name>
</gene>
<name>A0ABD3RAN6_9STRA</name>